<gene>
    <name evidence="3" type="ORF">FA09DRAFT_358360</name>
</gene>
<proteinExistence type="predicted"/>
<evidence type="ECO:0000256" key="1">
    <source>
        <dbReference type="SAM" id="MobiDB-lite"/>
    </source>
</evidence>
<feature type="compositionally biased region" description="Low complexity" evidence="1">
    <location>
        <begin position="341"/>
        <end position="362"/>
    </location>
</feature>
<dbReference type="OrthoDB" id="3363176at2759"/>
<feature type="region of interest" description="Disordered" evidence="1">
    <location>
        <begin position="70"/>
        <end position="91"/>
    </location>
</feature>
<feature type="region of interest" description="Disordered" evidence="1">
    <location>
        <begin position="248"/>
        <end position="382"/>
    </location>
</feature>
<reference evidence="3 4" key="1">
    <citation type="journal article" date="2018" name="Mol. Biol. Evol.">
        <title>Broad Genomic Sampling Reveals a Smut Pathogenic Ancestry of the Fungal Clade Ustilaginomycotina.</title>
        <authorList>
            <person name="Kijpornyongpan T."/>
            <person name="Mondo S.J."/>
            <person name="Barry K."/>
            <person name="Sandor L."/>
            <person name="Lee J."/>
            <person name="Lipzen A."/>
            <person name="Pangilinan J."/>
            <person name="LaButti K."/>
            <person name="Hainaut M."/>
            <person name="Henrissat B."/>
            <person name="Grigoriev I.V."/>
            <person name="Spatafora J.W."/>
            <person name="Aime M.C."/>
        </authorList>
    </citation>
    <scope>NUCLEOTIDE SEQUENCE [LARGE SCALE GENOMIC DNA]</scope>
    <source>
        <strain evidence="3 4">MCA 4186</strain>
    </source>
</reference>
<name>A0A316ZHN5_9BASI</name>
<dbReference type="EMBL" id="KZ819284">
    <property type="protein sequence ID" value="PWO01022.1"/>
    <property type="molecule type" value="Genomic_DNA"/>
</dbReference>
<feature type="compositionally biased region" description="Pro residues" evidence="1">
    <location>
        <begin position="70"/>
        <end position="85"/>
    </location>
</feature>
<dbReference type="STRING" id="58919.A0A316ZHN5"/>
<evidence type="ECO:0000313" key="3">
    <source>
        <dbReference type="EMBL" id="PWO01022.1"/>
    </source>
</evidence>
<evidence type="ECO:0000256" key="2">
    <source>
        <dbReference type="SAM" id="SignalP"/>
    </source>
</evidence>
<dbReference type="Proteomes" id="UP000245946">
    <property type="component" value="Unassembled WGS sequence"/>
</dbReference>
<keyword evidence="2" id="KW-0732">Signal</keyword>
<sequence length="486" mass="51719">MRTLPSLRLAPATLDAFRASVVRPRLALLCLVLLLSAHGLPPGVPQRQHEPWTPHGIWRLLPFLQQARAPPPPAARPLTPPPPRAAQPSPGTLFTLPRPDVALLAAPDVAPLVLPLAVLWLVRVAALALEDHAMHSAFPAHSSASALRTHLVPLMQLAVLTALVCAACSSQLSLLVAPADSGAALLPLRALLLLEASTTLLALLLPLLKLRPALVPLSLTLPSPSHAPRIVDALLPWLPPSLVDGLTGRAATTRTRRRRRRGLAGAMMGVPPPGAVEELQERRRAQQLAAERQEQQARQAAAPLQEVPQQQEPGQPRELPPLPRAEPYTDGPGLHAPLVMPATSDAAAATGAGDAAPSAEASSAEDRQRDTAAAPAAQVPRPKAPRLHGVRVRVETVWLAETLLELWARVVGAVMYAVITLSLPTLSPTTLPPLLALLSLRSELGSVARVWTSARRSLECLEFRISAIHRQPDETRASGLDAPTPL</sequence>
<feature type="chain" id="PRO_5016354997" evidence="2">
    <location>
        <begin position="40"/>
        <end position="486"/>
    </location>
</feature>
<evidence type="ECO:0000313" key="4">
    <source>
        <dbReference type="Proteomes" id="UP000245946"/>
    </source>
</evidence>
<keyword evidence="4" id="KW-1185">Reference proteome</keyword>
<organism evidence="3 4">
    <name type="scientific">Tilletiopsis washingtonensis</name>
    <dbReference type="NCBI Taxonomy" id="58919"/>
    <lineage>
        <taxon>Eukaryota</taxon>
        <taxon>Fungi</taxon>
        <taxon>Dikarya</taxon>
        <taxon>Basidiomycota</taxon>
        <taxon>Ustilaginomycotina</taxon>
        <taxon>Exobasidiomycetes</taxon>
        <taxon>Entylomatales</taxon>
        <taxon>Entylomatales incertae sedis</taxon>
        <taxon>Tilletiopsis</taxon>
    </lineage>
</organism>
<dbReference type="GeneID" id="37272491"/>
<accession>A0A316ZHN5</accession>
<feature type="signal peptide" evidence="2">
    <location>
        <begin position="1"/>
        <end position="39"/>
    </location>
</feature>
<dbReference type="AlphaFoldDB" id="A0A316ZHN5"/>
<protein>
    <submittedName>
        <fullName evidence="3">Uncharacterized protein</fullName>
    </submittedName>
</protein>
<dbReference type="RefSeq" id="XP_025601300.1">
    <property type="nucleotide sequence ID" value="XM_025744947.1"/>
</dbReference>
<feature type="compositionally biased region" description="Low complexity" evidence="1">
    <location>
        <begin position="286"/>
        <end position="317"/>
    </location>
</feature>